<dbReference type="AlphaFoldDB" id="A0A328Z4K2"/>
<dbReference type="Proteomes" id="UP000248856">
    <property type="component" value="Unassembled WGS sequence"/>
</dbReference>
<proteinExistence type="predicted"/>
<name>A0A328Z4K2_9BURK</name>
<protein>
    <submittedName>
        <fullName evidence="1">Uncharacterized protein</fullName>
    </submittedName>
</protein>
<evidence type="ECO:0000313" key="1">
    <source>
        <dbReference type="EMBL" id="RAR80988.1"/>
    </source>
</evidence>
<dbReference type="RefSeq" id="WP_170146236.1">
    <property type="nucleotide sequence ID" value="NZ_CBCSGC010000014.1"/>
</dbReference>
<dbReference type="EMBL" id="QLTA01000021">
    <property type="protein sequence ID" value="RAR80988.1"/>
    <property type="molecule type" value="Genomic_DNA"/>
</dbReference>
<organism evidence="1 2">
    <name type="scientific">Paracidovorax anthurii</name>
    <dbReference type="NCBI Taxonomy" id="78229"/>
    <lineage>
        <taxon>Bacteria</taxon>
        <taxon>Pseudomonadati</taxon>
        <taxon>Pseudomonadota</taxon>
        <taxon>Betaproteobacteria</taxon>
        <taxon>Burkholderiales</taxon>
        <taxon>Comamonadaceae</taxon>
        <taxon>Paracidovorax</taxon>
    </lineage>
</organism>
<accession>A0A328Z4K2</accession>
<reference evidence="1 2" key="1">
    <citation type="submission" date="2018-06" db="EMBL/GenBank/DDBJ databases">
        <title>Genomic Encyclopedia of Archaeal and Bacterial Type Strains, Phase II (KMG-II): from individual species to whole genera.</title>
        <authorList>
            <person name="Goeker M."/>
        </authorList>
    </citation>
    <scope>NUCLEOTIDE SEQUENCE [LARGE SCALE GENOMIC DNA]</scope>
    <source>
        <strain evidence="1 2">CFPB 3232</strain>
    </source>
</reference>
<comment type="caution">
    <text evidence="1">The sequence shown here is derived from an EMBL/GenBank/DDBJ whole genome shotgun (WGS) entry which is preliminary data.</text>
</comment>
<keyword evidence="2" id="KW-1185">Reference proteome</keyword>
<evidence type="ECO:0000313" key="2">
    <source>
        <dbReference type="Proteomes" id="UP000248856"/>
    </source>
</evidence>
<gene>
    <name evidence="1" type="ORF">AX018_10214</name>
</gene>
<sequence length="103" mass="11827">MDEIFHMETIYGASKNVEYKKQVLQKCTAIFLFFKSNGLIKFDPLDSDGIVKKDLVVLADDLTAAGLVVWKEAFAKWSKARDKDNNYQNMKMFEVALQKAKEN</sequence>